<gene>
    <name evidence="1" type="ORF">V1478_013265</name>
</gene>
<sequence length="82" mass="9513">MGMLAAEENLLSSINVENVVPIHDENEIKAGRFLKKEKWRIEEEDGKKKKNKNKTTSISIQLLSRKKFVERSNRSSAHFEID</sequence>
<proteinExistence type="predicted"/>
<organism evidence="1 2">
    <name type="scientific">Vespula squamosa</name>
    <name type="common">Southern yellow jacket</name>
    <name type="synonym">Wasp</name>
    <dbReference type="NCBI Taxonomy" id="30214"/>
    <lineage>
        <taxon>Eukaryota</taxon>
        <taxon>Metazoa</taxon>
        <taxon>Ecdysozoa</taxon>
        <taxon>Arthropoda</taxon>
        <taxon>Hexapoda</taxon>
        <taxon>Insecta</taxon>
        <taxon>Pterygota</taxon>
        <taxon>Neoptera</taxon>
        <taxon>Endopterygota</taxon>
        <taxon>Hymenoptera</taxon>
        <taxon>Apocrita</taxon>
        <taxon>Aculeata</taxon>
        <taxon>Vespoidea</taxon>
        <taxon>Vespidae</taxon>
        <taxon>Vespinae</taxon>
        <taxon>Vespula</taxon>
    </lineage>
</organism>
<name>A0ABD2ACJ1_VESSQ</name>
<protein>
    <submittedName>
        <fullName evidence="1">Uncharacterized protein</fullName>
    </submittedName>
</protein>
<accession>A0ABD2ACJ1</accession>
<evidence type="ECO:0000313" key="1">
    <source>
        <dbReference type="EMBL" id="KAL2717565.1"/>
    </source>
</evidence>
<dbReference type="EMBL" id="JAUDFV010000153">
    <property type="protein sequence ID" value="KAL2717565.1"/>
    <property type="molecule type" value="Genomic_DNA"/>
</dbReference>
<dbReference type="AlphaFoldDB" id="A0ABD2ACJ1"/>
<keyword evidence="2" id="KW-1185">Reference proteome</keyword>
<comment type="caution">
    <text evidence="1">The sequence shown here is derived from an EMBL/GenBank/DDBJ whole genome shotgun (WGS) entry which is preliminary data.</text>
</comment>
<evidence type="ECO:0000313" key="2">
    <source>
        <dbReference type="Proteomes" id="UP001607302"/>
    </source>
</evidence>
<reference evidence="1 2" key="1">
    <citation type="journal article" date="2024" name="Ann. Entomol. Soc. Am.">
        <title>Genomic analyses of the southern and eastern yellowjacket wasps (Hymenoptera: Vespidae) reveal evolutionary signatures of social life.</title>
        <authorList>
            <person name="Catto M.A."/>
            <person name="Caine P.B."/>
            <person name="Orr S.E."/>
            <person name="Hunt B.G."/>
            <person name="Goodisman M.A.D."/>
        </authorList>
    </citation>
    <scope>NUCLEOTIDE SEQUENCE [LARGE SCALE GENOMIC DNA]</scope>
    <source>
        <strain evidence="1">233</strain>
        <tissue evidence="1">Head and thorax</tissue>
    </source>
</reference>
<dbReference type="Proteomes" id="UP001607302">
    <property type="component" value="Unassembled WGS sequence"/>
</dbReference>